<dbReference type="AlphaFoldDB" id="A0A7T0PEI3"/>
<protein>
    <submittedName>
        <fullName evidence="1">(D)CMP kinase</fullName>
    </submittedName>
</protein>
<proteinExistence type="predicted"/>
<dbReference type="Proteomes" id="UP000594586">
    <property type="component" value="Chromosome"/>
</dbReference>
<dbReference type="GO" id="GO:0016301">
    <property type="term" value="F:kinase activity"/>
    <property type="evidence" value="ECO:0007669"/>
    <property type="project" value="UniProtKB-KW"/>
</dbReference>
<accession>A0A7T0PEI3</accession>
<evidence type="ECO:0000313" key="2">
    <source>
        <dbReference type="Proteomes" id="UP000594586"/>
    </source>
</evidence>
<gene>
    <name evidence="1" type="ORF">G7Y29_03970</name>
</gene>
<dbReference type="SUPFAM" id="SSF52540">
    <property type="entry name" value="P-loop containing nucleoside triphosphate hydrolases"/>
    <property type="match status" value="1"/>
</dbReference>
<reference evidence="1 2" key="1">
    <citation type="submission" date="2020-11" db="EMBL/GenBank/DDBJ databases">
        <title>Corynebacterium sp. MC1420.</title>
        <authorList>
            <person name="Zhou J."/>
        </authorList>
    </citation>
    <scope>NUCLEOTIDE SEQUENCE [LARGE SCALE GENOMIC DNA]</scope>
    <source>
        <strain evidence="1 2">MC1420</strain>
    </source>
</reference>
<dbReference type="NCBIfam" id="NF005115">
    <property type="entry name" value="PRK06547.1"/>
    <property type="match status" value="1"/>
</dbReference>
<dbReference type="Gene3D" id="3.40.50.300">
    <property type="entry name" value="P-loop containing nucleotide triphosphate hydrolases"/>
    <property type="match status" value="1"/>
</dbReference>
<dbReference type="KEGG" id="cqn:G7Y29_03970"/>
<dbReference type="EMBL" id="CP064955">
    <property type="protein sequence ID" value="QPK83953.1"/>
    <property type="molecule type" value="Genomic_DNA"/>
</dbReference>
<evidence type="ECO:0000313" key="1">
    <source>
        <dbReference type="EMBL" id="QPK83953.1"/>
    </source>
</evidence>
<keyword evidence="2" id="KW-1185">Reference proteome</keyword>
<dbReference type="InterPro" id="IPR027417">
    <property type="entry name" value="P-loop_NTPase"/>
</dbReference>
<keyword evidence="1" id="KW-0808">Transferase</keyword>
<organism evidence="1 2">
    <name type="scientific">Corynebacterium qintianiae</name>
    <dbReference type="NCBI Taxonomy" id="2709392"/>
    <lineage>
        <taxon>Bacteria</taxon>
        <taxon>Bacillati</taxon>
        <taxon>Actinomycetota</taxon>
        <taxon>Actinomycetes</taxon>
        <taxon>Mycobacteriales</taxon>
        <taxon>Corynebacteriaceae</taxon>
        <taxon>Corynebacterium</taxon>
    </lineage>
</organism>
<name>A0A7T0PEI3_9CORY</name>
<sequence>MPRRCAAQLGPCVVYGALAAGVGGLALVGRYTLLIDGPSGAGKTTLAELIGRRLGIRVVHLDDFYPGWSGLAEGARMVADDVLDAQFPGYWRWDWANDRRGGWVALDPGKDLIVEGVGAVTEASIRAAKRLGDVDTLRVVADAATRKSRALARDRNFAGYWDMWAAQEARLERVPVDAAVRMG</sequence>
<keyword evidence="1" id="KW-0418">Kinase</keyword>